<keyword evidence="2" id="KW-0804">Transcription</keyword>
<evidence type="ECO:0000256" key="2">
    <source>
        <dbReference type="ARBA" id="ARBA00023163"/>
    </source>
</evidence>
<proteinExistence type="predicted"/>
<evidence type="ECO:0000256" key="3">
    <source>
        <dbReference type="SAM" id="MobiDB-lite"/>
    </source>
</evidence>
<reference evidence="5 6" key="1">
    <citation type="submission" date="2019-02" db="EMBL/GenBank/DDBJ databases">
        <title>Sequencing the genomes of 1000 actinobacteria strains.</title>
        <authorList>
            <person name="Klenk H.-P."/>
        </authorList>
    </citation>
    <scope>NUCLEOTIDE SEQUENCE [LARGE SCALE GENOMIC DNA]</scope>
    <source>
        <strain evidence="5 6">DSM 18319</strain>
    </source>
</reference>
<dbReference type="OrthoDB" id="7688673at2"/>
<dbReference type="Proteomes" id="UP000291483">
    <property type="component" value="Unassembled WGS sequence"/>
</dbReference>
<comment type="caution">
    <text evidence="5">The sequence shown here is derived from an EMBL/GenBank/DDBJ whole genome shotgun (WGS) entry which is preliminary data.</text>
</comment>
<dbReference type="GO" id="GO:0003700">
    <property type="term" value="F:DNA-binding transcription factor activity"/>
    <property type="evidence" value="ECO:0007669"/>
    <property type="project" value="InterPro"/>
</dbReference>
<protein>
    <submittedName>
        <fullName evidence="5">DeoR family transcriptional regulator</fullName>
    </submittedName>
</protein>
<dbReference type="SUPFAM" id="SSF46785">
    <property type="entry name" value="Winged helix' DNA-binding domain"/>
    <property type="match status" value="1"/>
</dbReference>
<dbReference type="InterPro" id="IPR014036">
    <property type="entry name" value="DeoR-like_C"/>
</dbReference>
<keyword evidence="6" id="KW-1185">Reference proteome</keyword>
<dbReference type="SMART" id="SM01134">
    <property type="entry name" value="DeoRC"/>
    <property type="match status" value="1"/>
</dbReference>
<evidence type="ECO:0000313" key="5">
    <source>
        <dbReference type="EMBL" id="RZU66211.1"/>
    </source>
</evidence>
<gene>
    <name evidence="5" type="ORF">EV379_2563</name>
</gene>
<feature type="domain" description="HTH deoR-type" evidence="4">
    <location>
        <begin position="25"/>
        <end position="80"/>
    </location>
</feature>
<dbReference type="PROSITE" id="PS51000">
    <property type="entry name" value="HTH_DEOR_2"/>
    <property type="match status" value="1"/>
</dbReference>
<keyword evidence="1" id="KW-0805">Transcription regulation</keyword>
<dbReference type="InterPro" id="IPR037171">
    <property type="entry name" value="NagB/RpiA_transferase-like"/>
</dbReference>
<evidence type="ECO:0000259" key="4">
    <source>
        <dbReference type="PROSITE" id="PS51000"/>
    </source>
</evidence>
<name>A0A4Q8APV0_9MICO</name>
<dbReference type="InterPro" id="IPR001034">
    <property type="entry name" value="DeoR_HTH"/>
</dbReference>
<dbReference type="Gene3D" id="3.40.50.1360">
    <property type="match status" value="1"/>
</dbReference>
<sequence>MPGESHTDGPAENGAIREGREALPAWQRREQIVAMLGERGFVRVTELAESFGVSGVTARTDLDSLVEANLAERVHGGAVPVGQAQRERAFEVALAESVLPKQQIGELAASLVQSGQSVLLDVGTTTLAVARALKARRDLVDLVIVTNGLSIALELESEIPRFSVIVTGGALRPLQHSLVDPLADLVLSQVHADIAFIGCNGIDAEHGVSNINLPEAAIKARMTASAERVIVVADSSKLGRVHLGKVAALDAFDSLVTDAAASAAITPELSAALATAGVNVLVPRSS</sequence>
<evidence type="ECO:0000313" key="6">
    <source>
        <dbReference type="Proteomes" id="UP000291483"/>
    </source>
</evidence>
<dbReference type="AlphaFoldDB" id="A0A4Q8APV0"/>
<dbReference type="Gene3D" id="1.10.10.10">
    <property type="entry name" value="Winged helix-like DNA-binding domain superfamily/Winged helix DNA-binding domain"/>
    <property type="match status" value="1"/>
</dbReference>
<dbReference type="PANTHER" id="PTHR30363">
    <property type="entry name" value="HTH-TYPE TRANSCRIPTIONAL REGULATOR SRLR-RELATED"/>
    <property type="match status" value="1"/>
</dbReference>
<dbReference type="EMBL" id="SHLC01000001">
    <property type="protein sequence ID" value="RZU66211.1"/>
    <property type="molecule type" value="Genomic_DNA"/>
</dbReference>
<dbReference type="SUPFAM" id="SSF100950">
    <property type="entry name" value="NagB/RpiA/CoA transferase-like"/>
    <property type="match status" value="1"/>
</dbReference>
<dbReference type="Pfam" id="PF00455">
    <property type="entry name" value="DeoRC"/>
    <property type="match status" value="1"/>
</dbReference>
<dbReference type="SMART" id="SM00420">
    <property type="entry name" value="HTH_DEOR"/>
    <property type="match status" value="1"/>
</dbReference>
<dbReference type="Pfam" id="PF08220">
    <property type="entry name" value="HTH_DeoR"/>
    <property type="match status" value="1"/>
</dbReference>
<feature type="region of interest" description="Disordered" evidence="3">
    <location>
        <begin position="1"/>
        <end position="21"/>
    </location>
</feature>
<dbReference type="PANTHER" id="PTHR30363:SF44">
    <property type="entry name" value="AGA OPERON TRANSCRIPTIONAL REPRESSOR-RELATED"/>
    <property type="match status" value="1"/>
</dbReference>
<dbReference type="InterPro" id="IPR036390">
    <property type="entry name" value="WH_DNA-bd_sf"/>
</dbReference>
<dbReference type="RefSeq" id="WP_130506446.1">
    <property type="nucleotide sequence ID" value="NZ_SHLC01000001.1"/>
</dbReference>
<evidence type="ECO:0000256" key="1">
    <source>
        <dbReference type="ARBA" id="ARBA00023015"/>
    </source>
</evidence>
<dbReference type="PRINTS" id="PR00037">
    <property type="entry name" value="HTHLACR"/>
</dbReference>
<dbReference type="InterPro" id="IPR036388">
    <property type="entry name" value="WH-like_DNA-bd_sf"/>
</dbReference>
<accession>A0A4Q8APV0</accession>
<dbReference type="InterPro" id="IPR050313">
    <property type="entry name" value="Carb_Metab_HTH_regulators"/>
</dbReference>
<organism evidence="5 6">
    <name type="scientific">Microterricola gilva</name>
    <dbReference type="NCBI Taxonomy" id="393267"/>
    <lineage>
        <taxon>Bacteria</taxon>
        <taxon>Bacillati</taxon>
        <taxon>Actinomycetota</taxon>
        <taxon>Actinomycetes</taxon>
        <taxon>Micrococcales</taxon>
        <taxon>Microbacteriaceae</taxon>
        <taxon>Microterricola</taxon>
    </lineage>
</organism>